<organism evidence="1">
    <name type="scientific">Magallana gigas</name>
    <name type="common">Pacific oyster</name>
    <name type="synonym">Crassostrea gigas</name>
    <dbReference type="NCBI Taxonomy" id="29159"/>
    <lineage>
        <taxon>Eukaryota</taxon>
        <taxon>Metazoa</taxon>
        <taxon>Spiralia</taxon>
        <taxon>Lophotrochozoa</taxon>
        <taxon>Mollusca</taxon>
        <taxon>Bivalvia</taxon>
        <taxon>Autobranchia</taxon>
        <taxon>Pteriomorphia</taxon>
        <taxon>Ostreida</taxon>
        <taxon>Ostreoidea</taxon>
        <taxon>Ostreidae</taxon>
        <taxon>Magallana</taxon>
    </lineage>
</organism>
<proteinExistence type="predicted"/>
<gene>
    <name evidence="1" type="ORF">CGI_10015657</name>
</gene>
<evidence type="ECO:0000313" key="1">
    <source>
        <dbReference type="EMBL" id="EKC32583.1"/>
    </source>
</evidence>
<dbReference type="EMBL" id="JH818423">
    <property type="protein sequence ID" value="EKC32583.1"/>
    <property type="molecule type" value="Genomic_DNA"/>
</dbReference>
<protein>
    <submittedName>
        <fullName evidence="1">Uncharacterized protein</fullName>
    </submittedName>
</protein>
<reference evidence="1" key="1">
    <citation type="journal article" date="2012" name="Nature">
        <title>The oyster genome reveals stress adaptation and complexity of shell formation.</title>
        <authorList>
            <person name="Zhang G."/>
            <person name="Fang X."/>
            <person name="Guo X."/>
            <person name="Li L."/>
            <person name="Luo R."/>
            <person name="Xu F."/>
            <person name="Yang P."/>
            <person name="Zhang L."/>
            <person name="Wang X."/>
            <person name="Qi H."/>
            <person name="Xiong Z."/>
            <person name="Que H."/>
            <person name="Xie Y."/>
            <person name="Holland P.W."/>
            <person name="Paps J."/>
            <person name="Zhu Y."/>
            <person name="Wu F."/>
            <person name="Chen Y."/>
            <person name="Wang J."/>
            <person name="Peng C."/>
            <person name="Meng J."/>
            <person name="Yang L."/>
            <person name="Liu J."/>
            <person name="Wen B."/>
            <person name="Zhang N."/>
            <person name="Huang Z."/>
            <person name="Zhu Q."/>
            <person name="Feng Y."/>
            <person name="Mount A."/>
            <person name="Hedgecock D."/>
            <person name="Xu Z."/>
            <person name="Liu Y."/>
            <person name="Domazet-Loso T."/>
            <person name="Du Y."/>
            <person name="Sun X."/>
            <person name="Zhang S."/>
            <person name="Liu B."/>
            <person name="Cheng P."/>
            <person name="Jiang X."/>
            <person name="Li J."/>
            <person name="Fan D."/>
            <person name="Wang W."/>
            <person name="Fu W."/>
            <person name="Wang T."/>
            <person name="Wang B."/>
            <person name="Zhang J."/>
            <person name="Peng Z."/>
            <person name="Li Y."/>
            <person name="Li N."/>
            <person name="Wang J."/>
            <person name="Chen M."/>
            <person name="He Y."/>
            <person name="Tan F."/>
            <person name="Song X."/>
            <person name="Zheng Q."/>
            <person name="Huang R."/>
            <person name="Yang H."/>
            <person name="Du X."/>
            <person name="Chen L."/>
            <person name="Yang M."/>
            <person name="Gaffney P.M."/>
            <person name="Wang S."/>
            <person name="Luo L."/>
            <person name="She Z."/>
            <person name="Ming Y."/>
            <person name="Huang W."/>
            <person name="Zhang S."/>
            <person name="Huang B."/>
            <person name="Zhang Y."/>
            <person name="Qu T."/>
            <person name="Ni P."/>
            <person name="Miao G."/>
            <person name="Wang J."/>
            <person name="Wang Q."/>
            <person name="Steinberg C.E."/>
            <person name="Wang H."/>
            <person name="Li N."/>
            <person name="Qian L."/>
            <person name="Zhang G."/>
            <person name="Li Y."/>
            <person name="Yang H."/>
            <person name="Liu X."/>
            <person name="Wang J."/>
            <person name="Yin Y."/>
            <person name="Wang J."/>
        </authorList>
    </citation>
    <scope>NUCLEOTIDE SEQUENCE [LARGE SCALE GENOMIC DNA]</scope>
    <source>
        <strain evidence="1">05x7-T-G4-1.051#20</strain>
    </source>
</reference>
<accession>K1QFF5</accession>
<name>K1QFF5_MAGGI</name>
<dbReference type="AlphaFoldDB" id="K1QFF5"/>
<dbReference type="HOGENOM" id="CLU_2707241_0_0_1"/>
<sequence length="73" mass="7988">MKTYPVGSDAFTPCGTDTHECTHILKIDLGNIIEIVLFSFGGDYGMRQKYRLEDDTALASGSVSFSPIHAYQG</sequence>
<dbReference type="InParanoid" id="K1QFF5"/>